<proteinExistence type="predicted"/>
<feature type="region of interest" description="Disordered" evidence="1">
    <location>
        <begin position="90"/>
        <end position="109"/>
    </location>
</feature>
<dbReference type="Gramene" id="TuG1812G0600001372.01.T01">
    <property type="protein sequence ID" value="TuG1812G0600001372.01.T01"/>
    <property type="gene ID" value="TuG1812G0600001372.01"/>
</dbReference>
<dbReference type="EnsemblPlants" id="TuG1812G0600001372.01.T01">
    <property type="protein sequence ID" value="TuG1812G0600001372.01.T01"/>
    <property type="gene ID" value="TuG1812G0600001372.01"/>
</dbReference>
<dbReference type="AlphaFoldDB" id="A0A8R7USS7"/>
<evidence type="ECO:0000313" key="2">
    <source>
        <dbReference type="EnsemblPlants" id="TuG1812G0600001372.01.T01"/>
    </source>
</evidence>
<sequence>MANLENSELGAITECGGNITTQSVVTEVKQSQRWRPQANSGSGPLSWLKLTSRTMMLPEDMSSGGRTPEKELYERLTRCRLVMPSHSQQSVPLSRHNVARPPSCDSPARKPRRLRFSCSVHAVAGEAKMRSTNSCSTTGGMMEKCIGCCFFPLFCCCWQNACTAGTIYHLTVAI</sequence>
<reference evidence="3" key="1">
    <citation type="journal article" date="2013" name="Nature">
        <title>Draft genome of the wheat A-genome progenitor Triticum urartu.</title>
        <authorList>
            <person name="Ling H.Q."/>
            <person name="Zhao S."/>
            <person name="Liu D."/>
            <person name="Wang J."/>
            <person name="Sun H."/>
            <person name="Zhang C."/>
            <person name="Fan H."/>
            <person name="Li D."/>
            <person name="Dong L."/>
            <person name="Tao Y."/>
            <person name="Gao C."/>
            <person name="Wu H."/>
            <person name="Li Y."/>
            <person name="Cui Y."/>
            <person name="Guo X."/>
            <person name="Zheng S."/>
            <person name="Wang B."/>
            <person name="Yu K."/>
            <person name="Liang Q."/>
            <person name="Yang W."/>
            <person name="Lou X."/>
            <person name="Chen J."/>
            <person name="Feng M."/>
            <person name="Jian J."/>
            <person name="Zhang X."/>
            <person name="Luo G."/>
            <person name="Jiang Y."/>
            <person name="Liu J."/>
            <person name="Wang Z."/>
            <person name="Sha Y."/>
            <person name="Zhang B."/>
            <person name="Wu H."/>
            <person name="Tang D."/>
            <person name="Shen Q."/>
            <person name="Xue P."/>
            <person name="Zou S."/>
            <person name="Wang X."/>
            <person name="Liu X."/>
            <person name="Wang F."/>
            <person name="Yang Y."/>
            <person name="An X."/>
            <person name="Dong Z."/>
            <person name="Zhang K."/>
            <person name="Zhang X."/>
            <person name="Luo M.C."/>
            <person name="Dvorak J."/>
            <person name="Tong Y."/>
            <person name="Wang J."/>
            <person name="Yang H."/>
            <person name="Li Z."/>
            <person name="Wang D."/>
            <person name="Zhang A."/>
            <person name="Wang J."/>
        </authorList>
    </citation>
    <scope>NUCLEOTIDE SEQUENCE</scope>
    <source>
        <strain evidence="3">cv. G1812</strain>
    </source>
</reference>
<reference evidence="2" key="2">
    <citation type="submission" date="2018-03" db="EMBL/GenBank/DDBJ databases">
        <title>The Triticum urartu genome reveals the dynamic nature of wheat genome evolution.</title>
        <authorList>
            <person name="Ling H."/>
            <person name="Ma B."/>
            <person name="Shi X."/>
            <person name="Liu H."/>
            <person name="Dong L."/>
            <person name="Sun H."/>
            <person name="Cao Y."/>
            <person name="Gao Q."/>
            <person name="Zheng S."/>
            <person name="Li Y."/>
            <person name="Yu Y."/>
            <person name="Du H."/>
            <person name="Qi M."/>
            <person name="Li Y."/>
            <person name="Yu H."/>
            <person name="Cui Y."/>
            <person name="Wang N."/>
            <person name="Chen C."/>
            <person name="Wu H."/>
            <person name="Zhao Y."/>
            <person name="Zhang J."/>
            <person name="Li Y."/>
            <person name="Zhou W."/>
            <person name="Zhang B."/>
            <person name="Hu W."/>
            <person name="Eijk M."/>
            <person name="Tang J."/>
            <person name="Witsenboer H."/>
            <person name="Zhao S."/>
            <person name="Li Z."/>
            <person name="Zhang A."/>
            <person name="Wang D."/>
            <person name="Liang C."/>
        </authorList>
    </citation>
    <scope>NUCLEOTIDE SEQUENCE [LARGE SCALE GENOMIC DNA]</scope>
    <source>
        <strain evidence="2">cv. G1812</strain>
    </source>
</reference>
<protein>
    <submittedName>
        <fullName evidence="2">Uncharacterized protein</fullName>
    </submittedName>
</protein>
<reference evidence="2" key="3">
    <citation type="submission" date="2022-06" db="UniProtKB">
        <authorList>
            <consortium name="EnsemblPlants"/>
        </authorList>
    </citation>
    <scope>IDENTIFICATION</scope>
</reference>
<organism evidence="2 3">
    <name type="scientific">Triticum urartu</name>
    <name type="common">Red wild einkorn</name>
    <name type="synonym">Crithodium urartu</name>
    <dbReference type="NCBI Taxonomy" id="4572"/>
    <lineage>
        <taxon>Eukaryota</taxon>
        <taxon>Viridiplantae</taxon>
        <taxon>Streptophyta</taxon>
        <taxon>Embryophyta</taxon>
        <taxon>Tracheophyta</taxon>
        <taxon>Spermatophyta</taxon>
        <taxon>Magnoliopsida</taxon>
        <taxon>Liliopsida</taxon>
        <taxon>Poales</taxon>
        <taxon>Poaceae</taxon>
        <taxon>BOP clade</taxon>
        <taxon>Pooideae</taxon>
        <taxon>Triticodae</taxon>
        <taxon>Triticeae</taxon>
        <taxon>Triticinae</taxon>
        <taxon>Triticum</taxon>
    </lineage>
</organism>
<evidence type="ECO:0000256" key="1">
    <source>
        <dbReference type="SAM" id="MobiDB-lite"/>
    </source>
</evidence>
<keyword evidence="3" id="KW-1185">Reference proteome</keyword>
<accession>A0A8R7USS7</accession>
<name>A0A8R7USS7_TRIUA</name>
<evidence type="ECO:0000313" key="3">
    <source>
        <dbReference type="Proteomes" id="UP000015106"/>
    </source>
</evidence>
<dbReference type="Proteomes" id="UP000015106">
    <property type="component" value="Chromosome 6"/>
</dbReference>